<reference evidence="3 4" key="1">
    <citation type="submission" date="2020-01" db="EMBL/GenBank/DDBJ databases">
        <title>Paenibacillus soybeanensis sp. nov. isolated from the nodules of soybean (Glycine max(L.) Merr).</title>
        <authorList>
            <person name="Wang H."/>
        </authorList>
    </citation>
    <scope>NUCLEOTIDE SEQUENCE [LARGE SCALE GENOMIC DNA]</scope>
    <source>
        <strain evidence="3 4">DSM 23054</strain>
    </source>
</reference>
<dbReference type="EMBL" id="JAAAMU010000016">
    <property type="protein sequence ID" value="NBC72059.1"/>
    <property type="molecule type" value="Genomic_DNA"/>
</dbReference>
<dbReference type="Proteomes" id="UP000558113">
    <property type="component" value="Unassembled WGS sequence"/>
</dbReference>
<dbReference type="GO" id="GO:0008206">
    <property type="term" value="P:bile acid metabolic process"/>
    <property type="evidence" value="ECO:0007669"/>
    <property type="project" value="UniProtKB-ARBA"/>
</dbReference>
<dbReference type="SUPFAM" id="SSF51735">
    <property type="entry name" value="NAD(P)-binding Rossmann-fold domains"/>
    <property type="match status" value="1"/>
</dbReference>
<organism evidence="3 4">
    <name type="scientific">Paenibacillus sacheonensis</name>
    <dbReference type="NCBI Taxonomy" id="742054"/>
    <lineage>
        <taxon>Bacteria</taxon>
        <taxon>Bacillati</taxon>
        <taxon>Bacillota</taxon>
        <taxon>Bacilli</taxon>
        <taxon>Bacillales</taxon>
        <taxon>Paenibacillaceae</taxon>
        <taxon>Paenibacillus</taxon>
    </lineage>
</organism>
<dbReference type="FunFam" id="3.40.50.720:FF:000084">
    <property type="entry name" value="Short-chain dehydrogenase reductase"/>
    <property type="match status" value="1"/>
</dbReference>
<dbReference type="RefSeq" id="WP_161702663.1">
    <property type="nucleotide sequence ID" value="NZ_JAAAMU010000016.1"/>
</dbReference>
<dbReference type="InterPro" id="IPR002347">
    <property type="entry name" value="SDR_fam"/>
</dbReference>
<evidence type="ECO:0000256" key="2">
    <source>
        <dbReference type="ARBA" id="ARBA00023002"/>
    </source>
</evidence>
<dbReference type="InterPro" id="IPR036291">
    <property type="entry name" value="NAD(P)-bd_dom_sf"/>
</dbReference>
<name>A0A7X4YV53_9BACL</name>
<sequence>MIFKDAVVVVTGAGGGMGRTVALAFEREGAKLALMDASSTGLMETVSKLQNGNVPHETVDIRDVSAIRLFMGRIREELGPASVLANCAGVWHEAAFDEVTEDNWNFVVDVNLKGNFFLCQEAMKQMKEAGGGSVVNIASTAGEYGSIRPAAHYAASKGGIIAMSKSLAREGAPSIRVNVISPGPTDTPMLANTEEEKKEIAKRPLVGRLGTAHDMASAILYLSDPGKAGYITGEVLRINGGSLI</sequence>
<evidence type="ECO:0000256" key="1">
    <source>
        <dbReference type="ARBA" id="ARBA00006484"/>
    </source>
</evidence>
<accession>A0A7X4YV53</accession>
<dbReference type="PANTHER" id="PTHR42760">
    <property type="entry name" value="SHORT-CHAIN DEHYDROGENASES/REDUCTASES FAMILY MEMBER"/>
    <property type="match status" value="1"/>
</dbReference>
<dbReference type="AlphaFoldDB" id="A0A7X4YV53"/>
<protein>
    <submittedName>
        <fullName evidence="3">SDR family oxidoreductase</fullName>
    </submittedName>
</protein>
<evidence type="ECO:0000313" key="3">
    <source>
        <dbReference type="EMBL" id="NBC72059.1"/>
    </source>
</evidence>
<evidence type="ECO:0000313" key="4">
    <source>
        <dbReference type="Proteomes" id="UP000558113"/>
    </source>
</evidence>
<gene>
    <name evidence="3" type="ORF">GT003_23940</name>
</gene>
<proteinExistence type="inferred from homology"/>
<dbReference type="Pfam" id="PF13561">
    <property type="entry name" value="adh_short_C2"/>
    <property type="match status" value="1"/>
</dbReference>
<comment type="caution">
    <text evidence="3">The sequence shown here is derived from an EMBL/GenBank/DDBJ whole genome shotgun (WGS) entry which is preliminary data.</text>
</comment>
<dbReference type="PANTHER" id="PTHR42760:SF133">
    <property type="entry name" value="3-OXOACYL-[ACYL-CARRIER-PROTEIN] REDUCTASE"/>
    <property type="match status" value="1"/>
</dbReference>
<dbReference type="GO" id="GO:0016616">
    <property type="term" value="F:oxidoreductase activity, acting on the CH-OH group of donors, NAD or NADP as acceptor"/>
    <property type="evidence" value="ECO:0007669"/>
    <property type="project" value="TreeGrafter"/>
</dbReference>
<dbReference type="GO" id="GO:0048038">
    <property type="term" value="F:quinone binding"/>
    <property type="evidence" value="ECO:0007669"/>
    <property type="project" value="TreeGrafter"/>
</dbReference>
<dbReference type="OrthoDB" id="286404at2"/>
<comment type="similarity">
    <text evidence="1">Belongs to the short-chain dehydrogenases/reductases (SDR) family.</text>
</comment>
<dbReference type="Gene3D" id="3.40.50.720">
    <property type="entry name" value="NAD(P)-binding Rossmann-like Domain"/>
    <property type="match status" value="1"/>
</dbReference>
<dbReference type="GO" id="GO:0006633">
    <property type="term" value="P:fatty acid biosynthetic process"/>
    <property type="evidence" value="ECO:0007669"/>
    <property type="project" value="TreeGrafter"/>
</dbReference>
<dbReference type="CDD" id="cd05233">
    <property type="entry name" value="SDR_c"/>
    <property type="match status" value="1"/>
</dbReference>
<keyword evidence="4" id="KW-1185">Reference proteome</keyword>
<dbReference type="PRINTS" id="PR00080">
    <property type="entry name" value="SDRFAMILY"/>
</dbReference>
<keyword evidence="2" id="KW-0560">Oxidoreductase</keyword>
<dbReference type="PRINTS" id="PR00081">
    <property type="entry name" value="GDHRDH"/>
</dbReference>